<dbReference type="AlphaFoldDB" id="A0A6A5Y0N9"/>
<dbReference type="GO" id="GO:0016491">
    <property type="term" value="F:oxidoreductase activity"/>
    <property type="evidence" value="ECO:0007669"/>
    <property type="project" value="UniProtKB-KW"/>
</dbReference>
<dbReference type="GO" id="GO:0044550">
    <property type="term" value="P:secondary metabolite biosynthetic process"/>
    <property type="evidence" value="ECO:0007669"/>
    <property type="project" value="TreeGrafter"/>
</dbReference>
<dbReference type="PANTHER" id="PTHR46720:SF3">
    <property type="entry name" value="FAD-BINDING DOMAIN-CONTAINING PROTEIN-RELATED"/>
    <property type="match status" value="1"/>
</dbReference>
<dbReference type="PANTHER" id="PTHR46720">
    <property type="entry name" value="HYDROXYLASE, PUTATIVE (AFU_ORTHOLOGUE AFUA_3G01460)-RELATED"/>
    <property type="match status" value="1"/>
</dbReference>
<organism evidence="5 6">
    <name type="scientific">Aaosphaeria arxii CBS 175.79</name>
    <dbReference type="NCBI Taxonomy" id="1450172"/>
    <lineage>
        <taxon>Eukaryota</taxon>
        <taxon>Fungi</taxon>
        <taxon>Dikarya</taxon>
        <taxon>Ascomycota</taxon>
        <taxon>Pezizomycotina</taxon>
        <taxon>Dothideomycetes</taxon>
        <taxon>Pleosporomycetidae</taxon>
        <taxon>Pleosporales</taxon>
        <taxon>Pleosporales incertae sedis</taxon>
        <taxon>Aaosphaeria</taxon>
    </lineage>
</organism>
<sequence length="436" mass="48020">MSTSSSSPQLDIAIVGGGIAGCVLSIALSEYKIKHTLYESASRFGEIGAGVGFENNFVRVMELISPSIKEAFLRCIEPVSDVNPTWISVAVGDTKRADENGVILDTSGGESKVGDIFFTYPSRPGPRGGIHRAHFLDELVKLIPDDVPSFGKRLVNITSAEDGSDRPVLQFADGSTAIHSAVIGCDGIKSRTREILLGIEEAARPVFSGKYAYRGLIPMGRAIEIMGEEKARKATMYLGYHRHVLTFPIAKGSILNVVAFSSKQNWTDEEWVVPTSREAMVADYETWIPEIKGVLAELQRQDIWALFQHLPASTYFGKQPRICLVGDAAHASTPFNGAGAGMCVEDCYILSSLLSEVQHEPDLCKVFSSYDEVRRSRSQRLVQKSIEAGMLYEFEGPQGDDIDALISNMTTRMNWIWDFDLRLDLERAQELVRGSI</sequence>
<evidence type="ECO:0000313" key="5">
    <source>
        <dbReference type="EMBL" id="KAF2018796.1"/>
    </source>
</evidence>
<dbReference type="GO" id="GO:0071949">
    <property type="term" value="F:FAD binding"/>
    <property type="evidence" value="ECO:0007669"/>
    <property type="project" value="InterPro"/>
</dbReference>
<dbReference type="Proteomes" id="UP000799778">
    <property type="component" value="Unassembled WGS sequence"/>
</dbReference>
<dbReference type="SUPFAM" id="SSF54373">
    <property type="entry name" value="FAD-linked reductases, C-terminal domain"/>
    <property type="match status" value="1"/>
</dbReference>
<keyword evidence="2" id="KW-0274">FAD</keyword>
<feature type="domain" description="FAD-binding" evidence="4">
    <location>
        <begin position="150"/>
        <end position="385"/>
    </location>
</feature>
<dbReference type="SUPFAM" id="SSF51905">
    <property type="entry name" value="FAD/NAD(P)-binding domain"/>
    <property type="match status" value="1"/>
</dbReference>
<name>A0A6A5Y0N9_9PLEO</name>
<dbReference type="Pfam" id="PF01494">
    <property type="entry name" value="FAD_binding_3"/>
    <property type="match status" value="1"/>
</dbReference>
<proteinExistence type="predicted"/>
<gene>
    <name evidence="5" type="ORF">BU24DRAFT_418350</name>
</gene>
<dbReference type="GeneID" id="54284353"/>
<dbReference type="Gene3D" id="3.50.50.60">
    <property type="entry name" value="FAD/NAD(P)-binding domain"/>
    <property type="match status" value="1"/>
</dbReference>
<dbReference type="RefSeq" id="XP_033387135.1">
    <property type="nucleotide sequence ID" value="XM_033526956.1"/>
</dbReference>
<dbReference type="OrthoDB" id="417877at2759"/>
<dbReference type="InterPro" id="IPR051104">
    <property type="entry name" value="FAD_monoxygenase"/>
</dbReference>
<keyword evidence="1" id="KW-0285">Flavoprotein</keyword>
<keyword evidence="3" id="KW-0560">Oxidoreductase</keyword>
<evidence type="ECO:0000256" key="3">
    <source>
        <dbReference type="ARBA" id="ARBA00023002"/>
    </source>
</evidence>
<evidence type="ECO:0000259" key="4">
    <source>
        <dbReference type="Pfam" id="PF01494"/>
    </source>
</evidence>
<protein>
    <submittedName>
        <fullName evidence="5">Salicylate 1-hydroxylase-like protein</fullName>
    </submittedName>
</protein>
<dbReference type="EMBL" id="ML978067">
    <property type="protein sequence ID" value="KAF2018796.1"/>
    <property type="molecule type" value="Genomic_DNA"/>
</dbReference>
<evidence type="ECO:0000256" key="1">
    <source>
        <dbReference type="ARBA" id="ARBA00022630"/>
    </source>
</evidence>
<evidence type="ECO:0000313" key="6">
    <source>
        <dbReference type="Proteomes" id="UP000799778"/>
    </source>
</evidence>
<evidence type="ECO:0000256" key="2">
    <source>
        <dbReference type="ARBA" id="ARBA00022827"/>
    </source>
</evidence>
<reference evidence="5" key="1">
    <citation type="journal article" date="2020" name="Stud. Mycol.">
        <title>101 Dothideomycetes genomes: a test case for predicting lifestyles and emergence of pathogens.</title>
        <authorList>
            <person name="Haridas S."/>
            <person name="Albert R."/>
            <person name="Binder M."/>
            <person name="Bloem J."/>
            <person name="Labutti K."/>
            <person name="Salamov A."/>
            <person name="Andreopoulos B."/>
            <person name="Baker S."/>
            <person name="Barry K."/>
            <person name="Bills G."/>
            <person name="Bluhm B."/>
            <person name="Cannon C."/>
            <person name="Castanera R."/>
            <person name="Culley D."/>
            <person name="Daum C."/>
            <person name="Ezra D."/>
            <person name="Gonzalez J."/>
            <person name="Henrissat B."/>
            <person name="Kuo A."/>
            <person name="Liang C."/>
            <person name="Lipzen A."/>
            <person name="Lutzoni F."/>
            <person name="Magnuson J."/>
            <person name="Mondo S."/>
            <person name="Nolan M."/>
            <person name="Ohm R."/>
            <person name="Pangilinan J."/>
            <person name="Park H.-J."/>
            <person name="Ramirez L."/>
            <person name="Alfaro M."/>
            <person name="Sun H."/>
            <person name="Tritt A."/>
            <person name="Yoshinaga Y."/>
            <person name="Zwiers L.-H."/>
            <person name="Turgeon B."/>
            <person name="Goodwin S."/>
            <person name="Spatafora J."/>
            <person name="Crous P."/>
            <person name="Grigoriev I."/>
        </authorList>
    </citation>
    <scope>NUCLEOTIDE SEQUENCE</scope>
    <source>
        <strain evidence="5">CBS 175.79</strain>
    </source>
</reference>
<dbReference type="PRINTS" id="PR00420">
    <property type="entry name" value="RNGMNOXGNASE"/>
</dbReference>
<keyword evidence="6" id="KW-1185">Reference proteome</keyword>
<dbReference type="InterPro" id="IPR002938">
    <property type="entry name" value="FAD-bd"/>
</dbReference>
<accession>A0A6A5Y0N9</accession>
<dbReference type="InterPro" id="IPR036188">
    <property type="entry name" value="FAD/NAD-bd_sf"/>
</dbReference>